<accession>A0A5B7H7U1</accession>
<name>A0A5B7H7U1_PORTR</name>
<keyword evidence="2" id="KW-1185">Reference proteome</keyword>
<gene>
    <name evidence="1" type="ORF">E2C01_060107</name>
</gene>
<protein>
    <submittedName>
        <fullName evidence="1">Uncharacterized protein</fullName>
    </submittedName>
</protein>
<organism evidence="1 2">
    <name type="scientific">Portunus trituberculatus</name>
    <name type="common">Swimming crab</name>
    <name type="synonym">Neptunus trituberculatus</name>
    <dbReference type="NCBI Taxonomy" id="210409"/>
    <lineage>
        <taxon>Eukaryota</taxon>
        <taxon>Metazoa</taxon>
        <taxon>Ecdysozoa</taxon>
        <taxon>Arthropoda</taxon>
        <taxon>Crustacea</taxon>
        <taxon>Multicrustacea</taxon>
        <taxon>Malacostraca</taxon>
        <taxon>Eumalacostraca</taxon>
        <taxon>Eucarida</taxon>
        <taxon>Decapoda</taxon>
        <taxon>Pleocyemata</taxon>
        <taxon>Brachyura</taxon>
        <taxon>Eubrachyura</taxon>
        <taxon>Portunoidea</taxon>
        <taxon>Portunidae</taxon>
        <taxon>Portuninae</taxon>
        <taxon>Portunus</taxon>
    </lineage>
</organism>
<dbReference type="AlphaFoldDB" id="A0A5B7H7U1"/>
<dbReference type="Proteomes" id="UP000324222">
    <property type="component" value="Unassembled WGS sequence"/>
</dbReference>
<proteinExistence type="predicted"/>
<sequence length="80" mass="8670">MLLHSFLISNIATSRESAPPEPLVEAMVIAKLAKQRGWEHKKLTYTIAQVFSGNARGTVGLTSRPNRHAIDSERVGGGTV</sequence>
<reference evidence="1 2" key="1">
    <citation type="submission" date="2019-05" db="EMBL/GenBank/DDBJ databases">
        <title>Another draft genome of Portunus trituberculatus and its Hox gene families provides insights of decapod evolution.</title>
        <authorList>
            <person name="Jeong J.-H."/>
            <person name="Song I."/>
            <person name="Kim S."/>
            <person name="Choi T."/>
            <person name="Kim D."/>
            <person name="Ryu S."/>
            <person name="Kim W."/>
        </authorList>
    </citation>
    <scope>NUCLEOTIDE SEQUENCE [LARGE SCALE GENOMIC DNA]</scope>
    <source>
        <tissue evidence="1">Muscle</tissue>
    </source>
</reference>
<comment type="caution">
    <text evidence="1">The sequence shown here is derived from an EMBL/GenBank/DDBJ whole genome shotgun (WGS) entry which is preliminary data.</text>
</comment>
<evidence type="ECO:0000313" key="1">
    <source>
        <dbReference type="EMBL" id="MPC65966.1"/>
    </source>
</evidence>
<dbReference type="EMBL" id="VSRR010024095">
    <property type="protein sequence ID" value="MPC65966.1"/>
    <property type="molecule type" value="Genomic_DNA"/>
</dbReference>
<evidence type="ECO:0000313" key="2">
    <source>
        <dbReference type="Proteomes" id="UP000324222"/>
    </source>
</evidence>